<evidence type="ECO:0000256" key="10">
    <source>
        <dbReference type="RuleBase" id="RU004181"/>
    </source>
</evidence>
<dbReference type="PANTHER" id="PTHR33695:SF1">
    <property type="entry name" value="LIPOPROTEIN SIGNAL PEPTIDASE"/>
    <property type="match status" value="1"/>
</dbReference>
<dbReference type="UniPathway" id="UPA00665"/>
<dbReference type="PANTHER" id="PTHR33695">
    <property type="entry name" value="LIPOPROTEIN SIGNAL PEPTIDASE"/>
    <property type="match status" value="1"/>
</dbReference>
<evidence type="ECO:0000256" key="6">
    <source>
        <dbReference type="ARBA" id="ARBA00022801"/>
    </source>
</evidence>
<dbReference type="EMBL" id="FNWV01000002">
    <property type="protein sequence ID" value="SEH46077.1"/>
    <property type="molecule type" value="Genomic_DNA"/>
</dbReference>
<dbReference type="GO" id="GO:0004190">
    <property type="term" value="F:aspartic-type endopeptidase activity"/>
    <property type="evidence" value="ECO:0007669"/>
    <property type="project" value="UniProtKB-UniRule"/>
</dbReference>
<evidence type="ECO:0000313" key="11">
    <source>
        <dbReference type="EMBL" id="SEH46077.1"/>
    </source>
</evidence>
<proteinExistence type="inferred from homology"/>
<dbReference type="EC" id="3.4.23.36" evidence="9"/>
<dbReference type="GO" id="GO:0006508">
    <property type="term" value="P:proteolysis"/>
    <property type="evidence" value="ECO:0007669"/>
    <property type="project" value="UniProtKB-KW"/>
</dbReference>
<evidence type="ECO:0000256" key="3">
    <source>
        <dbReference type="ARBA" id="ARBA00022670"/>
    </source>
</evidence>
<gene>
    <name evidence="9" type="primary">lspA</name>
    <name evidence="11" type="ORF">SAMN02910265_00782</name>
</gene>
<keyword evidence="8 9" id="KW-0472">Membrane</keyword>
<accession>A0A1H6IDY8</accession>
<dbReference type="Proteomes" id="UP000183190">
    <property type="component" value="Unassembled WGS sequence"/>
</dbReference>
<evidence type="ECO:0000256" key="8">
    <source>
        <dbReference type="ARBA" id="ARBA00023136"/>
    </source>
</evidence>
<keyword evidence="6 9" id="KW-0378">Hydrolase</keyword>
<dbReference type="NCBIfam" id="TIGR00077">
    <property type="entry name" value="lspA"/>
    <property type="match status" value="1"/>
</dbReference>
<keyword evidence="2 9" id="KW-1003">Cell membrane</keyword>
<evidence type="ECO:0000256" key="5">
    <source>
        <dbReference type="ARBA" id="ARBA00022750"/>
    </source>
</evidence>
<evidence type="ECO:0000256" key="1">
    <source>
        <dbReference type="ARBA" id="ARBA00006139"/>
    </source>
</evidence>
<evidence type="ECO:0000256" key="7">
    <source>
        <dbReference type="ARBA" id="ARBA00022989"/>
    </source>
</evidence>
<dbReference type="GO" id="GO:0005886">
    <property type="term" value="C:plasma membrane"/>
    <property type="evidence" value="ECO:0007669"/>
    <property type="project" value="UniProtKB-SubCell"/>
</dbReference>
<keyword evidence="3 9" id="KW-0645">Protease</keyword>
<dbReference type="PRINTS" id="PR00781">
    <property type="entry name" value="LIPOSIGPTASE"/>
</dbReference>
<feature type="transmembrane region" description="Helical" evidence="9">
    <location>
        <begin position="89"/>
        <end position="107"/>
    </location>
</feature>
<feature type="transmembrane region" description="Helical" evidence="9">
    <location>
        <begin position="127"/>
        <end position="149"/>
    </location>
</feature>
<dbReference type="AlphaFoldDB" id="A0A1H6IDY8"/>
<feature type="transmembrane region" description="Helical" evidence="9">
    <location>
        <begin position="64"/>
        <end position="82"/>
    </location>
</feature>
<protein>
    <recommendedName>
        <fullName evidence="9">Lipoprotein signal peptidase</fullName>
        <ecNumber evidence="9">3.4.23.36</ecNumber>
    </recommendedName>
    <alternativeName>
        <fullName evidence="9">Prolipoprotein signal peptidase</fullName>
    </alternativeName>
    <alternativeName>
        <fullName evidence="9">Signal peptidase II</fullName>
        <shortName evidence="9">SPase II</shortName>
    </alternativeName>
</protein>
<sequence>MAILLVLMAAALVGADQLVKYWAIHELKPVGTKEFIHFGDFKIIDLTYLENDGAIFGSMSGQRWFLVGFTSLVVIGGIILLFKVFRRSKLLNIALTLFIAGGIGNLIDRFRFSYVVDMFEVKLFHFAIFNVADICVTVAFVLLLIYGIFIDPKIEKAKKAETEKAAENE</sequence>
<name>A0A1H6IDY8_RUMFL</name>
<comment type="subcellular location">
    <subcellularLocation>
        <location evidence="9">Cell membrane</location>
        <topology evidence="9">Multi-pass membrane protein</topology>
    </subcellularLocation>
</comment>
<keyword evidence="5 9" id="KW-0064">Aspartyl protease</keyword>
<reference evidence="11 12" key="1">
    <citation type="submission" date="2016-10" db="EMBL/GenBank/DDBJ databases">
        <authorList>
            <person name="de Groot N.N."/>
        </authorList>
    </citation>
    <scope>NUCLEOTIDE SEQUENCE [LARGE SCALE GENOMIC DNA]</scope>
    <source>
        <strain evidence="11 12">YAD2003</strain>
    </source>
</reference>
<comment type="caution">
    <text evidence="9">Lacks conserved residue(s) required for the propagation of feature annotation.</text>
</comment>
<feature type="active site" evidence="9">
    <location>
        <position position="133"/>
    </location>
</feature>
<dbReference type="RefSeq" id="WP_081348109.1">
    <property type="nucleotide sequence ID" value="NZ_FNWV01000002.1"/>
</dbReference>
<keyword evidence="4 9" id="KW-0812">Transmembrane</keyword>
<evidence type="ECO:0000256" key="9">
    <source>
        <dbReference type="HAMAP-Rule" id="MF_00161"/>
    </source>
</evidence>
<evidence type="ECO:0000256" key="2">
    <source>
        <dbReference type="ARBA" id="ARBA00022475"/>
    </source>
</evidence>
<feature type="active site" evidence="9">
    <location>
        <position position="117"/>
    </location>
</feature>
<organism evidence="11 12">
    <name type="scientific">Ruminococcus flavefaciens</name>
    <dbReference type="NCBI Taxonomy" id="1265"/>
    <lineage>
        <taxon>Bacteria</taxon>
        <taxon>Bacillati</taxon>
        <taxon>Bacillota</taxon>
        <taxon>Clostridia</taxon>
        <taxon>Eubacteriales</taxon>
        <taxon>Oscillospiraceae</taxon>
        <taxon>Ruminococcus</taxon>
    </lineage>
</organism>
<dbReference type="OrthoDB" id="9810259at2"/>
<comment type="similarity">
    <text evidence="1 9 10">Belongs to the peptidase A8 family.</text>
</comment>
<evidence type="ECO:0000313" key="12">
    <source>
        <dbReference type="Proteomes" id="UP000183190"/>
    </source>
</evidence>
<comment type="pathway">
    <text evidence="9">Protein modification; lipoprotein biosynthesis (signal peptide cleavage).</text>
</comment>
<comment type="function">
    <text evidence="9">This protein specifically catalyzes the removal of signal peptides from prolipoproteins.</text>
</comment>
<comment type="catalytic activity">
    <reaction evidence="9">
        <text>Release of signal peptides from bacterial membrane prolipoproteins. Hydrolyzes -Xaa-Yaa-Zaa-|-(S,diacylglyceryl)Cys-, in which Xaa is hydrophobic (preferably Leu), and Yaa (Ala or Ser) and Zaa (Gly or Ala) have small, neutral side chains.</text>
        <dbReference type="EC" id="3.4.23.36"/>
    </reaction>
</comment>
<keyword evidence="7 9" id="KW-1133">Transmembrane helix</keyword>
<evidence type="ECO:0000256" key="4">
    <source>
        <dbReference type="ARBA" id="ARBA00022692"/>
    </source>
</evidence>
<dbReference type="InterPro" id="IPR001872">
    <property type="entry name" value="Peptidase_A8"/>
</dbReference>
<dbReference type="HAMAP" id="MF_00161">
    <property type="entry name" value="LspA"/>
    <property type="match status" value="1"/>
</dbReference>
<dbReference type="Pfam" id="PF01252">
    <property type="entry name" value="Peptidase_A8"/>
    <property type="match status" value="1"/>
</dbReference>